<evidence type="ECO:0000313" key="10">
    <source>
        <dbReference type="EMBL" id="UWD34247.1"/>
    </source>
</evidence>
<evidence type="ECO:0000256" key="9">
    <source>
        <dbReference type="SAM" id="Phobius"/>
    </source>
</evidence>
<evidence type="ECO:0000256" key="7">
    <source>
        <dbReference type="ARBA" id="ARBA00022989"/>
    </source>
</evidence>
<evidence type="ECO:0000256" key="1">
    <source>
        <dbReference type="ARBA" id="ARBA00006139"/>
    </source>
</evidence>
<keyword evidence="3" id="KW-0645">Protease</keyword>
<keyword evidence="5" id="KW-0064">Aspartyl protease</keyword>
<comment type="similarity">
    <text evidence="1">Belongs to the peptidase A8 family.</text>
</comment>
<feature type="transmembrane region" description="Helical" evidence="9">
    <location>
        <begin position="23"/>
        <end position="40"/>
    </location>
</feature>
<keyword evidence="6" id="KW-0378">Hydrolase</keyword>
<evidence type="ECO:0000256" key="5">
    <source>
        <dbReference type="ARBA" id="ARBA00022750"/>
    </source>
</evidence>
<dbReference type="PANTHER" id="PTHR33695">
    <property type="entry name" value="LIPOPROTEIN SIGNAL PEPTIDASE"/>
    <property type="match status" value="1"/>
</dbReference>
<keyword evidence="11" id="KW-1185">Reference proteome</keyword>
<accession>A0ABY5TUA2</accession>
<feature type="transmembrane region" description="Helical" evidence="9">
    <location>
        <begin position="89"/>
        <end position="110"/>
    </location>
</feature>
<evidence type="ECO:0000256" key="6">
    <source>
        <dbReference type="ARBA" id="ARBA00022801"/>
    </source>
</evidence>
<evidence type="ECO:0000256" key="4">
    <source>
        <dbReference type="ARBA" id="ARBA00022692"/>
    </source>
</evidence>
<gene>
    <name evidence="10" type="ORF">NX772_00225</name>
</gene>
<keyword evidence="7 9" id="KW-1133">Transmembrane helix</keyword>
<dbReference type="RefSeq" id="WP_036450184.1">
    <property type="nucleotide sequence ID" value="NZ_CP103423.1"/>
</dbReference>
<feature type="transmembrane region" description="Helical" evidence="9">
    <location>
        <begin position="159"/>
        <end position="186"/>
    </location>
</feature>
<dbReference type="InterPro" id="IPR001872">
    <property type="entry name" value="Peptidase_A8"/>
</dbReference>
<reference evidence="10" key="1">
    <citation type="submission" date="2022-08" db="EMBL/GenBank/DDBJ databases">
        <title>Complete genome sequence of Mycoplasma molare type strain H 542.</title>
        <authorList>
            <person name="Spergser J."/>
        </authorList>
    </citation>
    <scope>NUCLEOTIDE SEQUENCE</scope>
    <source>
        <strain evidence="10">H 542</strain>
    </source>
</reference>
<evidence type="ECO:0000256" key="8">
    <source>
        <dbReference type="ARBA" id="ARBA00023136"/>
    </source>
</evidence>
<dbReference type="Proteomes" id="UP001058364">
    <property type="component" value="Chromosome"/>
</dbReference>
<keyword evidence="8 9" id="KW-0472">Membrane</keyword>
<evidence type="ECO:0000256" key="2">
    <source>
        <dbReference type="ARBA" id="ARBA00022475"/>
    </source>
</evidence>
<keyword evidence="2" id="KW-1003">Cell membrane</keyword>
<evidence type="ECO:0000256" key="3">
    <source>
        <dbReference type="ARBA" id="ARBA00022670"/>
    </source>
</evidence>
<dbReference type="Pfam" id="PF01252">
    <property type="entry name" value="Peptidase_A8"/>
    <property type="match status" value="1"/>
</dbReference>
<protein>
    <submittedName>
        <fullName evidence="10">Signal peptidase II</fullName>
    </submittedName>
</protein>
<evidence type="ECO:0000313" key="11">
    <source>
        <dbReference type="Proteomes" id="UP001058364"/>
    </source>
</evidence>
<organism evidence="10 11">
    <name type="scientific">Mesomycoplasma molare</name>
    <dbReference type="NCBI Taxonomy" id="171288"/>
    <lineage>
        <taxon>Bacteria</taxon>
        <taxon>Bacillati</taxon>
        <taxon>Mycoplasmatota</taxon>
        <taxon>Mycoplasmoidales</taxon>
        <taxon>Metamycoplasmataceae</taxon>
        <taxon>Mesomycoplasma</taxon>
    </lineage>
</organism>
<name>A0ABY5TUA2_9BACT</name>
<keyword evidence="4 9" id="KW-0812">Transmembrane</keyword>
<dbReference type="PANTHER" id="PTHR33695:SF1">
    <property type="entry name" value="LIPOPROTEIN SIGNAL PEPTIDASE"/>
    <property type="match status" value="1"/>
</dbReference>
<sequence>MNEVKKHFFQWLNHLKNFPKKKLLLNSIISFSLILTFVLIDQLTKNLIFDHKEFTVFSNWKERNVILDFKIIGFRPLLHIGVTSGINKYIGFFFIHLFSLIIVLVLPYFMIFSKRKLTIIILAFLWSGTFGNMLDRFLYENGVKDVFYIPWYDNGTFNFADVLIVLGSIGGALIILYTSFIESYILKKKNNKEHKE</sequence>
<feature type="transmembrane region" description="Helical" evidence="9">
    <location>
        <begin position="117"/>
        <end position="139"/>
    </location>
</feature>
<dbReference type="PROSITE" id="PS00855">
    <property type="entry name" value="SPASE_II"/>
    <property type="match status" value="1"/>
</dbReference>
<proteinExistence type="inferred from homology"/>
<dbReference type="EMBL" id="CP103423">
    <property type="protein sequence ID" value="UWD34247.1"/>
    <property type="molecule type" value="Genomic_DNA"/>
</dbReference>